<proteinExistence type="predicted"/>
<protein>
    <recommendedName>
        <fullName evidence="3">F-box domain-containing protein</fullName>
    </recommendedName>
</protein>
<gene>
    <name evidence="1" type="ORF">HDK90DRAFT_546329</name>
</gene>
<name>A0ABR1YZH8_9PEZI</name>
<comment type="caution">
    <text evidence="1">The sequence shown here is derived from an EMBL/GenBank/DDBJ whole genome shotgun (WGS) entry which is preliminary data.</text>
</comment>
<dbReference type="Proteomes" id="UP001492380">
    <property type="component" value="Unassembled WGS sequence"/>
</dbReference>
<evidence type="ECO:0008006" key="3">
    <source>
        <dbReference type="Google" id="ProtNLM"/>
    </source>
</evidence>
<keyword evidence="2" id="KW-1185">Reference proteome</keyword>
<evidence type="ECO:0000313" key="2">
    <source>
        <dbReference type="Proteomes" id="UP001492380"/>
    </source>
</evidence>
<organism evidence="1 2">
    <name type="scientific">Phyllosticta capitalensis</name>
    <dbReference type="NCBI Taxonomy" id="121624"/>
    <lineage>
        <taxon>Eukaryota</taxon>
        <taxon>Fungi</taxon>
        <taxon>Dikarya</taxon>
        <taxon>Ascomycota</taxon>
        <taxon>Pezizomycotina</taxon>
        <taxon>Dothideomycetes</taxon>
        <taxon>Dothideomycetes incertae sedis</taxon>
        <taxon>Botryosphaeriales</taxon>
        <taxon>Phyllostictaceae</taxon>
        <taxon>Phyllosticta</taxon>
    </lineage>
</organism>
<reference evidence="1 2" key="1">
    <citation type="submission" date="2024-04" db="EMBL/GenBank/DDBJ databases">
        <title>Phyllosticta paracitricarpa is synonymous to the EU quarantine fungus P. citricarpa based on phylogenomic analyses.</title>
        <authorList>
            <consortium name="Lawrence Berkeley National Laboratory"/>
            <person name="Van Ingen-Buijs V.A."/>
            <person name="Van Westerhoven A.C."/>
            <person name="Haridas S."/>
            <person name="Skiadas P."/>
            <person name="Martin F."/>
            <person name="Groenewald J.Z."/>
            <person name="Crous P.W."/>
            <person name="Seidl M.F."/>
        </authorList>
    </citation>
    <scope>NUCLEOTIDE SEQUENCE [LARGE SCALE GENOMIC DNA]</scope>
    <source>
        <strain evidence="1 2">CBS 123374</strain>
    </source>
</reference>
<accession>A0ABR1YZH8</accession>
<sequence length="499" mass="57045">MKRKADIQRSSAGLSAKAPRRLAAPAPLTFQSLPLELKHQIATNLSISDVGSLRATCRQSDYEFYDFFVKRLLGTPKFAKWFATTRDDRVFRINWTDAGLQWATFVLGNKKVSEHVTHLIFPTRDFKITWYADCVLYSYSFVPHTADWWSIERKLLEQNEARYAEYLERILSNSPNAHDISLQTSALWPMDTGDLAECTERWSDVQELHECMSSEEAMYDAESIAQAFTTLMIVLAKIGKRVDSLKIHSDYDHRQVSFATVEEAMAHVLPAPLQKLTKLRSLELSMEQVEYSLTYETLSAADRACPNLSEFFGRSTQIEDLTLESTFDGFIPPKVMDSMLLSMHSQSLTRVTLMNLLAHQKTLASFLKSHTTVRRLALSAVSVVHGTWKPLLEDLLERVARAELHMSCRTLFELTPNGHYVVAFSSNTLFRDISYDSRISGYPEILRFEDGLFEWFSRPSQIHIESASLSIGAALWAGIYFAKQNDALLEYTREIRTWD</sequence>
<evidence type="ECO:0000313" key="1">
    <source>
        <dbReference type="EMBL" id="KAK8243910.1"/>
    </source>
</evidence>
<dbReference type="EMBL" id="JBBWRZ010000002">
    <property type="protein sequence ID" value="KAK8243910.1"/>
    <property type="molecule type" value="Genomic_DNA"/>
</dbReference>